<evidence type="ECO:0000313" key="3">
    <source>
        <dbReference type="Proteomes" id="UP001516400"/>
    </source>
</evidence>
<protein>
    <submittedName>
        <fullName evidence="2">Uncharacterized protein</fullName>
    </submittedName>
</protein>
<dbReference type="AlphaFoldDB" id="A0ABD2NCT9"/>
<proteinExistence type="predicted"/>
<feature type="compositionally biased region" description="Acidic residues" evidence="1">
    <location>
        <begin position="359"/>
        <end position="374"/>
    </location>
</feature>
<sequence length="417" mass="48431">MLILCLRLTHSKICKKHIQNSLYPNYASVPSYDIREWVVNLNLQRCTIVEVGEYYSALFLEDHNSDDGYNFYLGMCDHETMKTWQFCSPELSMHRTRECRLNIEHNQNSRVHRRFCDIHYINLTQRPCNCSTLLDTTLYKVKGFPTCFVDPLPESLCGPLNVCGLHKCNSSTILGRIHAAHCDPKCRGQQPFCEWPVGLQTSQLPMVYSLWSDWYELEKKDDRAMDTQILYYEAKCVNKYTYKGGLDCLGPGTSCCPPDILECKCKIFYEDATLKVRRWVVVPIEHSTVKSKDYDMADDIVKTNFKVSIPKKNKRIPFMKSKRDTQFYEDDDEDDDISDEDIIIEEERMTRKSRFDMKEQEDENDEVPSEENDEILGAGTLKDGKIVPNKKKSGSEKINIGENLILHVICFEVLLKL</sequence>
<dbReference type="EMBL" id="JABFTP020000103">
    <property type="protein sequence ID" value="KAL3276389.1"/>
    <property type="molecule type" value="Genomic_DNA"/>
</dbReference>
<dbReference type="Proteomes" id="UP001516400">
    <property type="component" value="Unassembled WGS sequence"/>
</dbReference>
<reference evidence="2 3" key="1">
    <citation type="journal article" date="2021" name="BMC Biol.">
        <title>Horizontally acquired antibacterial genes associated with adaptive radiation of ladybird beetles.</title>
        <authorList>
            <person name="Li H.S."/>
            <person name="Tang X.F."/>
            <person name="Huang Y.H."/>
            <person name="Xu Z.Y."/>
            <person name="Chen M.L."/>
            <person name="Du X.Y."/>
            <person name="Qiu B.Y."/>
            <person name="Chen P.T."/>
            <person name="Zhang W."/>
            <person name="Slipinski A."/>
            <person name="Escalona H.E."/>
            <person name="Waterhouse R.M."/>
            <person name="Zwick A."/>
            <person name="Pang H."/>
        </authorList>
    </citation>
    <scope>NUCLEOTIDE SEQUENCE [LARGE SCALE GENOMIC DNA]</scope>
    <source>
        <strain evidence="2">SYSU2018</strain>
    </source>
</reference>
<feature type="region of interest" description="Disordered" evidence="1">
    <location>
        <begin position="353"/>
        <end position="389"/>
    </location>
</feature>
<evidence type="ECO:0000313" key="2">
    <source>
        <dbReference type="EMBL" id="KAL3276389.1"/>
    </source>
</evidence>
<evidence type="ECO:0000256" key="1">
    <source>
        <dbReference type="SAM" id="MobiDB-lite"/>
    </source>
</evidence>
<organism evidence="2 3">
    <name type="scientific">Cryptolaemus montrouzieri</name>
    <dbReference type="NCBI Taxonomy" id="559131"/>
    <lineage>
        <taxon>Eukaryota</taxon>
        <taxon>Metazoa</taxon>
        <taxon>Ecdysozoa</taxon>
        <taxon>Arthropoda</taxon>
        <taxon>Hexapoda</taxon>
        <taxon>Insecta</taxon>
        <taxon>Pterygota</taxon>
        <taxon>Neoptera</taxon>
        <taxon>Endopterygota</taxon>
        <taxon>Coleoptera</taxon>
        <taxon>Polyphaga</taxon>
        <taxon>Cucujiformia</taxon>
        <taxon>Coccinelloidea</taxon>
        <taxon>Coccinellidae</taxon>
        <taxon>Scymninae</taxon>
        <taxon>Scymnini</taxon>
        <taxon>Cryptolaemus</taxon>
    </lineage>
</organism>
<name>A0ABD2NCT9_9CUCU</name>
<comment type="caution">
    <text evidence="2">The sequence shown here is derived from an EMBL/GenBank/DDBJ whole genome shotgun (WGS) entry which is preliminary data.</text>
</comment>
<gene>
    <name evidence="2" type="ORF">HHI36_011773</name>
</gene>
<keyword evidence="3" id="KW-1185">Reference proteome</keyword>
<accession>A0ABD2NCT9</accession>